<accession>A0A428WSP8</accession>
<dbReference type="Proteomes" id="UP000286716">
    <property type="component" value="Unassembled WGS sequence"/>
</dbReference>
<dbReference type="AlphaFoldDB" id="A0A428WSP8"/>
<evidence type="ECO:0000313" key="3">
    <source>
        <dbReference type="Proteomes" id="UP000286716"/>
    </source>
</evidence>
<proteinExistence type="predicted"/>
<keyword evidence="3" id="KW-1185">Reference proteome</keyword>
<comment type="caution">
    <text evidence="2">The sequence shown here is derived from an EMBL/GenBank/DDBJ whole genome shotgun (WGS) entry which is preliminary data.</text>
</comment>
<name>A0A428WSP8_AMYBA</name>
<keyword evidence="1" id="KW-0732">Signal</keyword>
<protein>
    <recommendedName>
        <fullName evidence="4">MucB/RseB N-terminal domain-containing protein</fullName>
    </recommendedName>
</protein>
<dbReference type="Gene3D" id="2.50.20.10">
    <property type="entry name" value="Lipoprotein localisation LolA/LolB/LppX"/>
    <property type="match status" value="1"/>
</dbReference>
<feature type="chain" id="PRO_5019333437" description="MucB/RseB N-terminal domain-containing protein" evidence="1">
    <location>
        <begin position="33"/>
        <end position="375"/>
    </location>
</feature>
<reference evidence="2 3" key="1">
    <citation type="submission" date="2018-05" db="EMBL/GenBank/DDBJ databases">
        <title>Evolution of GPA BGCs.</title>
        <authorList>
            <person name="Waglechner N."/>
            <person name="Wright G.D."/>
        </authorList>
    </citation>
    <scope>NUCLEOTIDE SEQUENCE [LARGE SCALE GENOMIC DNA]</scope>
    <source>
        <strain evidence="2 3">DSM 5908</strain>
    </source>
</reference>
<evidence type="ECO:0000256" key="1">
    <source>
        <dbReference type="SAM" id="SignalP"/>
    </source>
</evidence>
<feature type="signal peptide" evidence="1">
    <location>
        <begin position="1"/>
        <end position="32"/>
    </location>
</feature>
<dbReference type="EMBL" id="QHHU01000014">
    <property type="protein sequence ID" value="RSM46089.1"/>
    <property type="molecule type" value="Genomic_DNA"/>
</dbReference>
<dbReference type="OrthoDB" id="4860341at2"/>
<sequence length="375" mass="38653">MTPSVVRHEKRRRWAVAAAAAVVLVSAPSVVAALAPAGAAADPARLRALVLDSAGRPYQGYAESTGSLALPELPNLGSVTALFSMKTPMRAWYAGPDRYRVDILGTAGEHDVYRLPDGEYTWDYGDNTLTELIGEPAVRLPRAGDLLPPELARRILRAAGNDRVSALPGRNVAGVAASGLRLVPADPDTTIGQVDVWADPATGVAVRVELTARGQRAPIFVTEFRELAQTTPVVEAPRPALGSGFTVASAPDVASVLGAMGEVPLPAKLAGRPVTSPGFGGIEGAALYGNGLASFAVIAVPRTVAAAAGDAAGKAGGTQVKLAAGTVVQLSITPLSLAIVRSAVSRRSYLLAGTVTPDVLKSVADELSRLRRSGR</sequence>
<evidence type="ECO:0000313" key="2">
    <source>
        <dbReference type="EMBL" id="RSM46089.1"/>
    </source>
</evidence>
<gene>
    <name evidence="2" type="ORF">DMA12_12460</name>
</gene>
<evidence type="ECO:0008006" key="4">
    <source>
        <dbReference type="Google" id="ProtNLM"/>
    </source>
</evidence>
<organism evidence="2 3">
    <name type="scientific">Amycolatopsis balhimycina DSM 5908</name>
    <dbReference type="NCBI Taxonomy" id="1081091"/>
    <lineage>
        <taxon>Bacteria</taxon>
        <taxon>Bacillati</taxon>
        <taxon>Actinomycetota</taxon>
        <taxon>Actinomycetes</taxon>
        <taxon>Pseudonocardiales</taxon>
        <taxon>Pseudonocardiaceae</taxon>
        <taxon>Amycolatopsis</taxon>
    </lineage>
</organism>
<dbReference type="RefSeq" id="WP_020643842.1">
    <property type="nucleotide sequence ID" value="NZ_QHHU01000014.1"/>
</dbReference>